<reference evidence="2" key="1">
    <citation type="submission" date="2022-08" db="EMBL/GenBank/DDBJ databases">
        <title>Complete Genome Sequences of 2 Bosea sp. soil isolates.</title>
        <authorList>
            <person name="Alvarez Arevalo M."/>
            <person name="Sterndorff E.B."/>
            <person name="Faurdal D."/>
            <person name="Joergensen T.S."/>
            <person name="Weber T."/>
        </authorList>
    </citation>
    <scope>NUCLEOTIDE SEQUENCE</scope>
    <source>
        <strain evidence="2">NBC_00436</strain>
    </source>
</reference>
<keyword evidence="1" id="KW-0732">Signal</keyword>
<evidence type="ECO:0000313" key="2">
    <source>
        <dbReference type="EMBL" id="UZF86254.1"/>
    </source>
</evidence>
<name>A0A9E7ZLQ5_9HYPH</name>
<dbReference type="PROSITE" id="PS51257">
    <property type="entry name" value="PROKAR_LIPOPROTEIN"/>
    <property type="match status" value="1"/>
</dbReference>
<accession>A0A9E7ZLQ5</accession>
<evidence type="ECO:0000256" key="1">
    <source>
        <dbReference type="SAM" id="SignalP"/>
    </source>
</evidence>
<dbReference type="AlphaFoldDB" id="A0A9E7ZLQ5"/>
<dbReference type="EMBL" id="CP102774">
    <property type="protein sequence ID" value="UZF86254.1"/>
    <property type="molecule type" value="Genomic_DNA"/>
</dbReference>
<feature type="chain" id="PRO_5038790890" evidence="1">
    <location>
        <begin position="20"/>
        <end position="195"/>
    </location>
</feature>
<proteinExistence type="predicted"/>
<gene>
    <name evidence="2" type="ORF">NWE54_21070</name>
</gene>
<feature type="signal peptide" evidence="1">
    <location>
        <begin position="1"/>
        <end position="19"/>
    </location>
</feature>
<sequence>MRSRFHVAALALIGGLLLAACSHDFGPGIAELPASQGWQPLPIGSWVLNDGLEARSMVFCPRESCTRQGFAAVIALEGDQARDMEKALSESPATLGRAFAQLAAAKAAERRKAQRKLKRKQAAKPEARSATDVARIDSTEAKGVLVTIRSLDTAGREAVTAILYGREADRLVIALGVSDTSEAARRDAEAAWRSR</sequence>
<organism evidence="2">
    <name type="scientific">Bosea sp. NBC_00436</name>
    <dbReference type="NCBI Taxonomy" id="2969620"/>
    <lineage>
        <taxon>Bacteria</taxon>
        <taxon>Pseudomonadati</taxon>
        <taxon>Pseudomonadota</taxon>
        <taxon>Alphaproteobacteria</taxon>
        <taxon>Hyphomicrobiales</taxon>
        <taxon>Boseaceae</taxon>
        <taxon>Bosea</taxon>
    </lineage>
</organism>
<protein>
    <submittedName>
        <fullName evidence="2">Uncharacterized protein</fullName>
    </submittedName>
</protein>